<reference evidence="2 3" key="1">
    <citation type="journal article" date="2018" name="New Phytol.">
        <title>Phylogenomics of Endogonaceae and evolution of mycorrhizas within Mucoromycota.</title>
        <authorList>
            <person name="Chang Y."/>
            <person name="Desiro A."/>
            <person name="Na H."/>
            <person name="Sandor L."/>
            <person name="Lipzen A."/>
            <person name="Clum A."/>
            <person name="Barry K."/>
            <person name="Grigoriev I.V."/>
            <person name="Martin F.M."/>
            <person name="Stajich J.E."/>
            <person name="Smith M.E."/>
            <person name="Bonito G."/>
            <person name="Spatafora J.W."/>
        </authorList>
    </citation>
    <scope>NUCLEOTIDE SEQUENCE [LARGE SCALE GENOMIC DNA]</scope>
    <source>
        <strain evidence="2 3">AD002</strain>
    </source>
</reference>
<feature type="compositionally biased region" description="Basic and acidic residues" evidence="1">
    <location>
        <begin position="37"/>
        <end position="51"/>
    </location>
</feature>
<protein>
    <submittedName>
        <fullName evidence="2">Uncharacterized protein</fullName>
    </submittedName>
</protein>
<dbReference type="Proteomes" id="UP000274822">
    <property type="component" value="Unassembled WGS sequence"/>
</dbReference>
<gene>
    <name evidence="2" type="ORF">BC938DRAFT_472280</name>
</gene>
<dbReference type="AlphaFoldDB" id="A0A433QU02"/>
<name>A0A433QU02_9FUNG</name>
<evidence type="ECO:0000313" key="3">
    <source>
        <dbReference type="Proteomes" id="UP000274822"/>
    </source>
</evidence>
<organism evidence="2 3">
    <name type="scientific">Jimgerdemannia flammicorona</name>
    <dbReference type="NCBI Taxonomy" id="994334"/>
    <lineage>
        <taxon>Eukaryota</taxon>
        <taxon>Fungi</taxon>
        <taxon>Fungi incertae sedis</taxon>
        <taxon>Mucoromycota</taxon>
        <taxon>Mucoromycotina</taxon>
        <taxon>Endogonomycetes</taxon>
        <taxon>Endogonales</taxon>
        <taxon>Endogonaceae</taxon>
        <taxon>Jimgerdemannia</taxon>
    </lineage>
</organism>
<sequence>MLYFFALLNKKLVKAVKNRVSIENTKKRPMAANKLSPNEERQAVHGREQGRRGKATASYFGKTPITEWSYVSFLKSMKPIILH</sequence>
<feature type="region of interest" description="Disordered" evidence="1">
    <location>
        <begin position="28"/>
        <end position="56"/>
    </location>
</feature>
<accession>A0A433QU02</accession>
<comment type="caution">
    <text evidence="2">The sequence shown here is derived from an EMBL/GenBank/DDBJ whole genome shotgun (WGS) entry which is preliminary data.</text>
</comment>
<keyword evidence="3" id="KW-1185">Reference proteome</keyword>
<evidence type="ECO:0000256" key="1">
    <source>
        <dbReference type="SAM" id="MobiDB-lite"/>
    </source>
</evidence>
<dbReference type="EMBL" id="RBNJ01001320">
    <property type="protein sequence ID" value="RUS33271.1"/>
    <property type="molecule type" value="Genomic_DNA"/>
</dbReference>
<proteinExistence type="predicted"/>
<evidence type="ECO:0000313" key="2">
    <source>
        <dbReference type="EMBL" id="RUS33271.1"/>
    </source>
</evidence>